<dbReference type="EMBL" id="UYRS01000008">
    <property type="protein sequence ID" value="VDK20228.1"/>
    <property type="molecule type" value="Genomic_DNA"/>
</dbReference>
<evidence type="ECO:0000313" key="6">
    <source>
        <dbReference type="Proteomes" id="UP000282613"/>
    </source>
</evidence>
<organism evidence="7">
    <name type="scientific">Taenia asiatica</name>
    <name type="common">Asian tapeworm</name>
    <dbReference type="NCBI Taxonomy" id="60517"/>
    <lineage>
        <taxon>Eukaryota</taxon>
        <taxon>Metazoa</taxon>
        <taxon>Spiralia</taxon>
        <taxon>Lophotrochozoa</taxon>
        <taxon>Platyhelminthes</taxon>
        <taxon>Cestoda</taxon>
        <taxon>Eucestoda</taxon>
        <taxon>Cyclophyllidea</taxon>
        <taxon>Taeniidae</taxon>
        <taxon>Taenia</taxon>
    </lineage>
</organism>
<feature type="repeat" description="ANK" evidence="3">
    <location>
        <begin position="867"/>
        <end position="899"/>
    </location>
</feature>
<reference evidence="5 6" key="2">
    <citation type="submission" date="2018-11" db="EMBL/GenBank/DDBJ databases">
        <authorList>
            <consortium name="Pathogen Informatics"/>
        </authorList>
    </citation>
    <scope>NUCLEOTIDE SEQUENCE [LARGE SCALE GENOMIC DNA]</scope>
</reference>
<dbReference type="InterPro" id="IPR002110">
    <property type="entry name" value="Ankyrin_rpt"/>
</dbReference>
<dbReference type="Pfam" id="PF00023">
    <property type="entry name" value="Ank"/>
    <property type="match status" value="2"/>
</dbReference>
<evidence type="ECO:0000313" key="7">
    <source>
        <dbReference type="WBParaSite" id="TASK_0000009501-mRNA-1"/>
    </source>
</evidence>
<dbReference type="InterPro" id="IPR027417">
    <property type="entry name" value="P-loop_NTPase"/>
</dbReference>
<dbReference type="SUPFAM" id="SSF48403">
    <property type="entry name" value="Ankyrin repeat"/>
    <property type="match status" value="2"/>
</dbReference>
<dbReference type="PRINTS" id="PR01415">
    <property type="entry name" value="ANKYRIN"/>
</dbReference>
<evidence type="ECO:0000313" key="5">
    <source>
        <dbReference type="EMBL" id="VDK20228.1"/>
    </source>
</evidence>
<evidence type="ECO:0000256" key="2">
    <source>
        <dbReference type="ARBA" id="ARBA00023043"/>
    </source>
</evidence>
<feature type="repeat" description="ANK" evidence="3">
    <location>
        <begin position="1275"/>
        <end position="1307"/>
    </location>
</feature>
<dbReference type="PROSITE" id="PS50088">
    <property type="entry name" value="ANK_REPEAT"/>
    <property type="match status" value="12"/>
</dbReference>
<feature type="compositionally biased region" description="Polar residues" evidence="4">
    <location>
        <begin position="1381"/>
        <end position="1392"/>
    </location>
</feature>
<feature type="repeat" description="ANK" evidence="3">
    <location>
        <begin position="938"/>
        <end position="970"/>
    </location>
</feature>
<dbReference type="PANTHER" id="PTHR24193">
    <property type="entry name" value="ANKYRIN REPEAT PROTEIN"/>
    <property type="match status" value="1"/>
</dbReference>
<dbReference type="OrthoDB" id="427518at2759"/>
<dbReference type="PANTHER" id="PTHR24193:SF121">
    <property type="entry name" value="ADA2A-CONTAINING COMPLEX COMPONENT 3, ISOFORM D"/>
    <property type="match status" value="1"/>
</dbReference>
<evidence type="ECO:0000256" key="1">
    <source>
        <dbReference type="ARBA" id="ARBA00022737"/>
    </source>
</evidence>
<gene>
    <name evidence="5" type="ORF">TASK_LOCUS96</name>
</gene>
<feature type="region of interest" description="Disordered" evidence="4">
    <location>
        <begin position="1476"/>
        <end position="1497"/>
    </location>
</feature>
<feature type="repeat" description="ANK" evidence="3">
    <location>
        <begin position="768"/>
        <end position="800"/>
    </location>
</feature>
<sequence length="1836" mass="200493">MEHKFCDQADNNLVCCDNIIAIQPEKNRIATSVANSSSIHAPRSGATSPLFDSSGSDGLVIGYPIGDLKSKSFTNSDSALPLSYSSKAHVLRDPSLPPSNTSKYSTGSDTNTAPPEVPIRTSSSPQKHSSFPSFVGRDWVFDKIFRWLQLSSDGTPVSTESMYCSFIVMGGPGTGKTSLLNEIIKNNPLGLSSRLLAYHTCSNQFVASINLPRFILSLRDQLVARQDTIGALYRERLAAGGGRLNRLFTSARLCAFPDEVLSEGIFKTLGDLDSKQIGGDQKLFFAIDAADECLRLNPNSEVRAPPSISTTGCSHKRLSQASSTSDYAGEFQSLGLYHSTNRIGQGWVSRNLLELLAINALFLPPWIGLLLTCRRDSQTILRRLFRCASTVFLDDIRCPSVFKDVNDYICMRLKNDNLLQNTFDLYGQDVLHMLQHKCNASFLYLNIILTAVSECWLTPEYIKTIPGTINGLFLWLCQRLLNPFPNDPSSSIMTTIKPVLNLVLTSPRPLTLIEVDVILQSNKVSSKVLENWRQVLVLPFFLVHQYPTLLRQQQPHQWVDLLDYADLQHERVLSLAHTSLRDWFLDVKYSTPACLASSRDGHTMLALAALNQIHKSPCLSHSFTWDILYNFTRSSLYSSSEALQKLTAALKDVELDFTVDVLANLDCWTFLNDPILVHCSFAGSSISQLIEDALNYEHRSFEPQTSIILSCNGARTRERKTKQVILQTGADKETSIGQLCTAAFQGKLEVVKSILSQNSVDVEARDAAGSTPLVLASRQGYLEIVKCLLEANAKLDQIDQDGWSALRSAAWGGHIDVVNLLLESGVDVDITGPDSRTALRAAAWAGHSEIVRRLLAAGADVNRPDAEGRTPLIAAAYMGCGDIIDILADAGANLNHADQDGRTALCVAAFCVPESASHSEVVAKLLQLGADPNLGDREHVTPLIGAANMGRRDICEFCLEADADVDMVDKSGRSALVAAVVNGHVDVVQLLLFWCAAVDTIDLNGRSVLSIAAACGRTQVVRQLLDRGLDEGHRDHMGATPLHLAAAAGHAEVVRLLLEAGSHPDEVDNAGQTPLLVSCQADHVGVVQLLLKPAVFMEAAVDNKRVQELFEVLTTGRNDRELRKGAEDLHRVYDPLSTGGQDGFLGHAALHTIDRASMDGRNPLRSAALNNNVPLVKLLMALGADPDQQDSCGRTTLSVVVLEGLVKMAKVLLFTPTACNKGGGKKQPHASMGANPLIADDEGRFPLHIAAWQGDLALVHLLLQVGTPVDVRDKENRTPLHSAAWQNHAKTCNALIELGANINAVCSQGASALCIAAQEGHTAVCEVLLQRGANALQVDVYGRTPYKVAMKAGHGEICAILERYGAARPSPTSPRFRQRWKQTTPTNATKPIQQQQQHRQHRQLHYGQQPQTRQVTVLEKEMLDVNTVDSVIPSACGFKGQIKMGRTAVASGSTSVQQQQQDESTTGAYAKPSISLMNAAPAPPPHLRSLRQQQPHTQMPQQQQLSGWPSTLMTFDPSQWQPLFPQGLQISPSSAWYPAPQTKQSLYTPPMLFSTQPTTFDRNQSQQPVYQPAYVLSPQSILVPAQAPYFIPVMQHPHFQPTVSQVQSEIPLPDMLVTPLCATPTTKTSSTIENASTATTHSQRPPNFHVVEEVGPVSHQNMEAPANLTFSGVSIASPIVSECAAMPYHYSATTPLLQEDTQKPSSDRPTIQLIVNTKLGDDVINLNEVTDSEYESSVWVSRRQVTVLTEAAVERGSKSKKGTKSRQSTSPERQHHGSRVKAAIQGAWKGARRKKTTTAPGNLGALTIPVKDKKLEKPQVQHLQQQESQAHTETHI</sequence>
<accession>A0A158R6E5</accession>
<dbReference type="STRING" id="60517.A0A158R6E5"/>
<dbReference type="InterPro" id="IPR050663">
    <property type="entry name" value="Ankyrin-SOCS_Box"/>
</dbReference>
<proteinExistence type="predicted"/>
<dbReference type="GO" id="GO:0045944">
    <property type="term" value="P:positive regulation of transcription by RNA polymerase II"/>
    <property type="evidence" value="ECO:0007669"/>
    <property type="project" value="TreeGrafter"/>
</dbReference>
<feature type="repeat" description="ANK" evidence="3">
    <location>
        <begin position="1004"/>
        <end position="1036"/>
    </location>
</feature>
<dbReference type="Pfam" id="PF13637">
    <property type="entry name" value="Ank_4"/>
    <property type="match status" value="1"/>
</dbReference>
<dbReference type="Proteomes" id="UP000282613">
    <property type="component" value="Unassembled WGS sequence"/>
</dbReference>
<feature type="region of interest" description="Disordered" evidence="4">
    <location>
        <begin position="1753"/>
        <end position="1836"/>
    </location>
</feature>
<feature type="repeat" description="ANK" evidence="3">
    <location>
        <begin position="1037"/>
        <end position="1069"/>
    </location>
</feature>
<dbReference type="Gene3D" id="1.25.40.20">
    <property type="entry name" value="Ankyrin repeat-containing domain"/>
    <property type="match status" value="5"/>
</dbReference>
<feature type="repeat" description="ANK" evidence="3">
    <location>
        <begin position="1308"/>
        <end position="1340"/>
    </location>
</feature>
<feature type="repeat" description="ANK" evidence="3">
    <location>
        <begin position="801"/>
        <end position="833"/>
    </location>
</feature>
<dbReference type="InterPro" id="IPR036770">
    <property type="entry name" value="Ankyrin_rpt-contain_sf"/>
</dbReference>
<dbReference type="GO" id="GO:0000976">
    <property type="term" value="F:transcription cis-regulatory region binding"/>
    <property type="evidence" value="ECO:0007669"/>
    <property type="project" value="TreeGrafter"/>
</dbReference>
<feature type="compositionally biased region" description="Polar residues" evidence="4">
    <location>
        <begin position="98"/>
        <end position="113"/>
    </location>
</feature>
<feature type="region of interest" description="Disordered" evidence="4">
    <location>
        <begin position="1369"/>
        <end position="1393"/>
    </location>
</feature>
<keyword evidence="2 3" id="KW-0040">ANK repeat</keyword>
<feature type="repeat" description="ANK" evidence="3">
    <location>
        <begin position="1242"/>
        <end position="1274"/>
    </location>
</feature>
<name>A0A158R6E5_TAEAS</name>
<feature type="repeat" description="ANK" evidence="3">
    <location>
        <begin position="971"/>
        <end position="1003"/>
    </location>
</feature>
<feature type="compositionally biased region" description="Basic and acidic residues" evidence="4">
    <location>
        <begin position="1810"/>
        <end position="1819"/>
    </location>
</feature>
<protein>
    <submittedName>
        <fullName evidence="7">ANK_REP_REGION domain-containing protein</fullName>
    </submittedName>
</protein>
<keyword evidence="1" id="KW-0677">Repeat</keyword>
<dbReference type="SMART" id="SM00248">
    <property type="entry name" value="ANK"/>
    <property type="match status" value="17"/>
</dbReference>
<reference evidence="7" key="1">
    <citation type="submission" date="2016-04" db="UniProtKB">
        <authorList>
            <consortium name="WormBaseParasite"/>
        </authorList>
    </citation>
    <scope>IDENTIFICATION</scope>
</reference>
<feature type="repeat" description="ANK" evidence="3">
    <location>
        <begin position="1159"/>
        <end position="1191"/>
    </location>
</feature>
<keyword evidence="6" id="KW-1185">Reference proteome</keyword>
<dbReference type="SUPFAM" id="SSF52540">
    <property type="entry name" value="P-loop containing nucleoside triphosphate hydrolases"/>
    <property type="match status" value="1"/>
</dbReference>
<feature type="region of interest" description="Disordered" evidence="4">
    <location>
        <begin position="91"/>
        <end position="130"/>
    </location>
</feature>
<dbReference type="GO" id="GO:0005634">
    <property type="term" value="C:nucleus"/>
    <property type="evidence" value="ECO:0007669"/>
    <property type="project" value="TreeGrafter"/>
</dbReference>
<evidence type="ECO:0000256" key="4">
    <source>
        <dbReference type="SAM" id="MobiDB-lite"/>
    </source>
</evidence>
<dbReference type="Pfam" id="PF12796">
    <property type="entry name" value="Ank_2"/>
    <property type="match status" value="4"/>
</dbReference>
<dbReference type="WBParaSite" id="TASK_0000009501-mRNA-1">
    <property type="protein sequence ID" value="TASK_0000009501-mRNA-1"/>
    <property type="gene ID" value="TASK_0000009501"/>
</dbReference>
<evidence type="ECO:0000256" key="3">
    <source>
        <dbReference type="PROSITE-ProRule" id="PRU00023"/>
    </source>
</evidence>
<feature type="repeat" description="ANK" evidence="3">
    <location>
        <begin position="834"/>
        <end position="866"/>
    </location>
</feature>
<dbReference type="PROSITE" id="PS50297">
    <property type="entry name" value="ANK_REP_REGION"/>
    <property type="match status" value="11"/>
</dbReference>